<protein>
    <submittedName>
        <fullName evidence="2">Nuclear transport factor 2 family protein</fullName>
    </submittedName>
</protein>
<evidence type="ECO:0000259" key="1">
    <source>
        <dbReference type="Pfam" id="PF13577"/>
    </source>
</evidence>
<organism evidence="2 3">
    <name type="scientific">Actinomadura barringtoniae</name>
    <dbReference type="NCBI Taxonomy" id="1427535"/>
    <lineage>
        <taxon>Bacteria</taxon>
        <taxon>Bacillati</taxon>
        <taxon>Actinomycetota</taxon>
        <taxon>Actinomycetes</taxon>
        <taxon>Streptosporangiales</taxon>
        <taxon>Thermomonosporaceae</taxon>
        <taxon>Actinomadura</taxon>
    </lineage>
</organism>
<comment type="caution">
    <text evidence="2">The sequence shown here is derived from an EMBL/GenBank/DDBJ whole genome shotgun (WGS) entry which is preliminary data.</text>
</comment>
<dbReference type="InterPro" id="IPR032710">
    <property type="entry name" value="NTF2-like_dom_sf"/>
</dbReference>
<dbReference type="EMBL" id="JAGEOJ010000012">
    <property type="protein sequence ID" value="MBO2451087.1"/>
    <property type="molecule type" value="Genomic_DNA"/>
</dbReference>
<dbReference type="InterPro" id="IPR037401">
    <property type="entry name" value="SnoaL-like"/>
</dbReference>
<dbReference type="RefSeq" id="WP_208259212.1">
    <property type="nucleotide sequence ID" value="NZ_JAGEOJ010000012.1"/>
</dbReference>
<name>A0A939T976_9ACTN</name>
<keyword evidence="3" id="KW-1185">Reference proteome</keyword>
<dbReference type="SUPFAM" id="SSF54427">
    <property type="entry name" value="NTF2-like"/>
    <property type="match status" value="1"/>
</dbReference>
<dbReference type="Pfam" id="PF13577">
    <property type="entry name" value="SnoaL_4"/>
    <property type="match status" value="1"/>
</dbReference>
<reference evidence="2" key="1">
    <citation type="submission" date="2021-03" db="EMBL/GenBank/DDBJ databases">
        <authorList>
            <person name="Kanchanasin P."/>
            <person name="Saeng-In P."/>
            <person name="Phongsopitanun W."/>
            <person name="Yuki M."/>
            <person name="Kudo T."/>
            <person name="Ohkuma M."/>
            <person name="Tanasupawat S."/>
        </authorList>
    </citation>
    <scope>NUCLEOTIDE SEQUENCE</scope>
    <source>
        <strain evidence="2">GKU 128</strain>
    </source>
</reference>
<gene>
    <name evidence="2" type="ORF">J4573_28585</name>
</gene>
<feature type="domain" description="SnoaL-like" evidence="1">
    <location>
        <begin position="9"/>
        <end position="52"/>
    </location>
</feature>
<dbReference type="Proteomes" id="UP000669179">
    <property type="component" value="Unassembled WGS sequence"/>
</dbReference>
<accession>A0A939T976</accession>
<proteinExistence type="predicted"/>
<sequence>MVVGPLGGGDEATHTCYVQAQHVRSDGAKYLGAGRYADRLRRTGDGWRFSHRVLMSMWSEGDPSVVSGRS</sequence>
<dbReference type="Gene3D" id="3.10.450.50">
    <property type="match status" value="1"/>
</dbReference>
<evidence type="ECO:0000313" key="3">
    <source>
        <dbReference type="Proteomes" id="UP000669179"/>
    </source>
</evidence>
<dbReference type="AlphaFoldDB" id="A0A939T976"/>
<evidence type="ECO:0000313" key="2">
    <source>
        <dbReference type="EMBL" id="MBO2451087.1"/>
    </source>
</evidence>